<evidence type="ECO:0000256" key="2">
    <source>
        <dbReference type="ARBA" id="ARBA00022475"/>
    </source>
</evidence>
<accession>A0A8B2NKQ9</accession>
<feature type="domain" description="TRAP C4-dicarboxylate transport system permease DctM subunit" evidence="8">
    <location>
        <begin position="23"/>
        <end position="432"/>
    </location>
</feature>
<comment type="subcellular location">
    <subcellularLocation>
        <location evidence="1 7">Cell inner membrane</location>
        <topology evidence="1 7">Multi-pass membrane protein</topology>
    </subcellularLocation>
</comment>
<keyword evidence="6 7" id="KW-0472">Membrane</keyword>
<comment type="caution">
    <text evidence="9">The sequence shown here is derived from an EMBL/GenBank/DDBJ whole genome shotgun (WGS) entry which is preliminary data.</text>
</comment>
<evidence type="ECO:0000259" key="8">
    <source>
        <dbReference type="Pfam" id="PF06808"/>
    </source>
</evidence>
<feature type="transmembrane region" description="Helical" evidence="7">
    <location>
        <begin position="185"/>
        <end position="210"/>
    </location>
</feature>
<dbReference type="Pfam" id="PF06808">
    <property type="entry name" value="DctM"/>
    <property type="match status" value="1"/>
</dbReference>
<reference evidence="9 10" key="1">
    <citation type="submission" date="2018-05" db="EMBL/GenBank/DDBJ databases">
        <title>Acuticoccus sediminis sp. nov., isolated from deep-sea sediment of Indian Ocean.</title>
        <authorList>
            <person name="Liu X."/>
            <person name="Lai Q."/>
            <person name="Du Y."/>
            <person name="Sun F."/>
            <person name="Zhang X."/>
            <person name="Wang S."/>
            <person name="Shao Z."/>
        </authorList>
    </citation>
    <scope>NUCLEOTIDE SEQUENCE [LARGE SCALE GENOMIC DNA]</scope>
    <source>
        <strain evidence="9 10">PTG4-2</strain>
    </source>
</reference>
<dbReference type="NCBIfam" id="TIGR00786">
    <property type="entry name" value="dctM"/>
    <property type="match status" value="1"/>
</dbReference>
<evidence type="ECO:0000313" key="9">
    <source>
        <dbReference type="EMBL" id="RAH96735.1"/>
    </source>
</evidence>
<dbReference type="InterPro" id="IPR010656">
    <property type="entry name" value="DctM"/>
</dbReference>
<keyword evidence="4 7" id="KW-0812">Transmembrane</keyword>
<feature type="transmembrane region" description="Helical" evidence="7">
    <location>
        <begin position="350"/>
        <end position="369"/>
    </location>
</feature>
<comment type="similarity">
    <text evidence="7">Belongs to the TRAP transporter large permease family.</text>
</comment>
<name>A0A8B2NKQ9_9HYPH</name>
<protein>
    <recommendedName>
        <fullName evidence="7">TRAP transporter large permease protein</fullName>
    </recommendedName>
</protein>
<keyword evidence="3 7" id="KW-0997">Cell inner membrane</keyword>
<dbReference type="AlphaFoldDB" id="A0A8B2NKQ9"/>
<feature type="transmembrane region" description="Helical" evidence="7">
    <location>
        <begin position="375"/>
        <end position="401"/>
    </location>
</feature>
<dbReference type="GO" id="GO:0005886">
    <property type="term" value="C:plasma membrane"/>
    <property type="evidence" value="ECO:0007669"/>
    <property type="project" value="UniProtKB-SubCell"/>
</dbReference>
<feature type="transmembrane region" description="Helical" evidence="7">
    <location>
        <begin position="413"/>
        <end position="437"/>
    </location>
</feature>
<comment type="function">
    <text evidence="7">Part of the tripartite ATP-independent periplasmic (TRAP) transport system.</text>
</comment>
<organism evidence="9 10">
    <name type="scientific">Acuticoccus sediminis</name>
    <dbReference type="NCBI Taxonomy" id="2184697"/>
    <lineage>
        <taxon>Bacteria</taxon>
        <taxon>Pseudomonadati</taxon>
        <taxon>Pseudomonadota</taxon>
        <taxon>Alphaproteobacteria</taxon>
        <taxon>Hyphomicrobiales</taxon>
        <taxon>Amorphaceae</taxon>
        <taxon>Acuticoccus</taxon>
    </lineage>
</organism>
<proteinExistence type="inferred from homology"/>
<feature type="transmembrane region" description="Helical" evidence="7">
    <location>
        <begin position="288"/>
        <end position="310"/>
    </location>
</feature>
<feature type="transmembrane region" description="Helical" evidence="7">
    <location>
        <begin position="152"/>
        <end position="179"/>
    </location>
</feature>
<evidence type="ECO:0000256" key="1">
    <source>
        <dbReference type="ARBA" id="ARBA00004429"/>
    </source>
</evidence>
<evidence type="ECO:0000256" key="6">
    <source>
        <dbReference type="ARBA" id="ARBA00023136"/>
    </source>
</evidence>
<comment type="subunit">
    <text evidence="7">The complex comprises the extracytoplasmic solute receptor protein and the two transmembrane proteins.</text>
</comment>
<dbReference type="InterPro" id="IPR004681">
    <property type="entry name" value="TRAP_DctM"/>
</dbReference>
<feature type="transmembrane region" description="Helical" evidence="7">
    <location>
        <begin position="257"/>
        <end position="276"/>
    </location>
</feature>
<dbReference type="PANTHER" id="PTHR33362:SF2">
    <property type="entry name" value="TRAP TRANSPORTER LARGE PERMEASE PROTEIN"/>
    <property type="match status" value="1"/>
</dbReference>
<feature type="transmembrane region" description="Helical" evidence="7">
    <location>
        <begin position="231"/>
        <end position="251"/>
    </location>
</feature>
<evidence type="ECO:0000313" key="10">
    <source>
        <dbReference type="Proteomes" id="UP000249590"/>
    </source>
</evidence>
<dbReference type="PIRSF" id="PIRSF006066">
    <property type="entry name" value="HI0050"/>
    <property type="match status" value="1"/>
</dbReference>
<sequence length="441" mass="46026">MGRARGRRGHRSGGPGVLTIIFLVFLGAVLVGFDVGLSMVAAAIVGMILHPTYPVDLIMVPLTMSNAVNDSTLVTIPLFVLAAEIMNHGGLTRRLVDWALSVVGHVKGGLSQVSITSNLIMAGVSGSAVADAAATGGILIPAMRKEGYPEGYAGAVVASGAMLGPIIPPSVPMIIYAVIANVSVVKLFMAGIVPGVMLAVGYMVICWLIARSRDYPSRPRQGLRAIIATTQYSLFALGMPVIIVLGMRFGYVTDIEASALAALYALLVSVFVYRAIGLRQLLRVIFLATRSAAAVLFLLAAAGPFGWLLAEAKINDAIASGILSITSDPLVGLLLINLILLAIGCFLEPLPALVIFIPSLLPVGAALGIDPVHLGLVMVMNLMIGMLTPPVGLLLFVVAGIGQIPLVKIIRAVLPFLVWSLVVLGIATVFPAVVLWLPGQV</sequence>
<evidence type="ECO:0000256" key="7">
    <source>
        <dbReference type="RuleBase" id="RU369079"/>
    </source>
</evidence>
<gene>
    <name evidence="9" type="ORF">DLJ53_31215</name>
</gene>
<keyword evidence="2" id="KW-1003">Cell membrane</keyword>
<keyword evidence="10" id="KW-1185">Reference proteome</keyword>
<evidence type="ECO:0000256" key="5">
    <source>
        <dbReference type="ARBA" id="ARBA00022989"/>
    </source>
</evidence>
<feature type="transmembrane region" description="Helical" evidence="7">
    <location>
        <begin position="322"/>
        <end position="343"/>
    </location>
</feature>
<dbReference type="EMBL" id="QHHQ01000011">
    <property type="protein sequence ID" value="RAH96735.1"/>
    <property type="molecule type" value="Genomic_DNA"/>
</dbReference>
<feature type="transmembrane region" description="Helical" evidence="7">
    <location>
        <begin position="20"/>
        <end position="49"/>
    </location>
</feature>
<keyword evidence="5 7" id="KW-1133">Transmembrane helix</keyword>
<evidence type="ECO:0000256" key="4">
    <source>
        <dbReference type="ARBA" id="ARBA00022692"/>
    </source>
</evidence>
<keyword evidence="7" id="KW-0813">Transport</keyword>
<dbReference type="PANTHER" id="PTHR33362">
    <property type="entry name" value="SIALIC ACID TRAP TRANSPORTER PERMEASE PROTEIN SIAT-RELATED"/>
    <property type="match status" value="1"/>
</dbReference>
<feature type="transmembrane region" description="Helical" evidence="7">
    <location>
        <begin position="119"/>
        <end position="140"/>
    </location>
</feature>
<dbReference type="Proteomes" id="UP000249590">
    <property type="component" value="Unassembled WGS sequence"/>
</dbReference>
<evidence type="ECO:0000256" key="3">
    <source>
        <dbReference type="ARBA" id="ARBA00022519"/>
    </source>
</evidence>
<dbReference type="GO" id="GO:0022857">
    <property type="term" value="F:transmembrane transporter activity"/>
    <property type="evidence" value="ECO:0007669"/>
    <property type="project" value="UniProtKB-UniRule"/>
</dbReference>